<evidence type="ECO:0000256" key="1">
    <source>
        <dbReference type="ARBA" id="ARBA00010688"/>
    </source>
</evidence>
<dbReference type="PANTHER" id="PTHR43085">
    <property type="entry name" value="HEXOKINASE FAMILY MEMBER"/>
    <property type="match status" value="1"/>
</dbReference>
<dbReference type="SUPFAM" id="SSF53613">
    <property type="entry name" value="Ribokinase-like"/>
    <property type="match status" value="1"/>
</dbReference>
<evidence type="ECO:0000259" key="5">
    <source>
        <dbReference type="Pfam" id="PF00294"/>
    </source>
</evidence>
<evidence type="ECO:0000256" key="3">
    <source>
        <dbReference type="ARBA" id="ARBA00022777"/>
    </source>
</evidence>
<accession>A0A317Q5X2</accession>
<dbReference type="AlphaFoldDB" id="A0A317Q5X2"/>
<dbReference type="GO" id="GO:0006000">
    <property type="term" value="P:fructose metabolic process"/>
    <property type="evidence" value="ECO:0007669"/>
    <property type="project" value="UniProtKB-ARBA"/>
</dbReference>
<name>A0A317Q5X2_9ENTR</name>
<dbReference type="InterPro" id="IPR029056">
    <property type="entry name" value="Ribokinase-like"/>
</dbReference>
<dbReference type="GO" id="GO:0008865">
    <property type="term" value="F:fructokinase activity"/>
    <property type="evidence" value="ECO:0007669"/>
    <property type="project" value="UniProtKB-ARBA"/>
</dbReference>
<dbReference type="Proteomes" id="UP000246744">
    <property type="component" value="Unassembled WGS sequence"/>
</dbReference>
<feature type="domain" description="Carbohydrate kinase PfkB" evidence="5">
    <location>
        <begin position="10"/>
        <end position="316"/>
    </location>
</feature>
<dbReference type="PRINTS" id="PR00990">
    <property type="entry name" value="RIBOKINASE"/>
</dbReference>
<dbReference type="InterPro" id="IPR011611">
    <property type="entry name" value="PfkB_dom"/>
</dbReference>
<evidence type="ECO:0000256" key="2">
    <source>
        <dbReference type="ARBA" id="ARBA00022679"/>
    </source>
</evidence>
<dbReference type="InterPro" id="IPR002139">
    <property type="entry name" value="Ribo/fructo_kinase"/>
</dbReference>
<dbReference type="CDD" id="cd01167">
    <property type="entry name" value="bac_FRK"/>
    <property type="match status" value="1"/>
</dbReference>
<protein>
    <submittedName>
        <fullName evidence="6">Fructokinase</fullName>
    </submittedName>
</protein>
<dbReference type="PROSITE" id="PS00584">
    <property type="entry name" value="PFKB_KINASES_2"/>
    <property type="match status" value="1"/>
</dbReference>
<dbReference type="InterPro" id="IPR002173">
    <property type="entry name" value="Carboh/pur_kinase_PfkB_CS"/>
</dbReference>
<dbReference type="Pfam" id="PF00294">
    <property type="entry name" value="PfkB"/>
    <property type="match status" value="1"/>
</dbReference>
<evidence type="ECO:0000256" key="4">
    <source>
        <dbReference type="RuleBase" id="RU003704"/>
    </source>
</evidence>
<dbReference type="PROSITE" id="PS00583">
    <property type="entry name" value="PFKB_KINASES_1"/>
    <property type="match status" value="1"/>
</dbReference>
<reference evidence="6 7" key="1">
    <citation type="submission" date="2018-05" db="EMBL/GenBank/DDBJ databases">
        <title>Genomic Encyclopedia of Type Strains, Phase IV (KMG-IV): sequencing the most valuable type-strain genomes for metagenomic binning, comparative biology and taxonomic classification.</title>
        <authorList>
            <person name="Goeker M."/>
        </authorList>
    </citation>
    <scope>NUCLEOTIDE SEQUENCE [LARGE SCALE GENOMIC DNA]</scope>
    <source>
        <strain evidence="6 7">DSM 19579</strain>
    </source>
</reference>
<organism evidence="6 7">
    <name type="scientific">Mangrovibacter plantisponsor</name>
    <dbReference type="NCBI Taxonomy" id="451513"/>
    <lineage>
        <taxon>Bacteria</taxon>
        <taxon>Pseudomonadati</taxon>
        <taxon>Pseudomonadota</taxon>
        <taxon>Gammaproteobacteria</taxon>
        <taxon>Enterobacterales</taxon>
        <taxon>Enterobacteriaceae</taxon>
        <taxon>Mangrovibacter</taxon>
    </lineage>
</organism>
<comment type="similarity">
    <text evidence="1 4">Belongs to the carbohydrate kinase PfkB family.</text>
</comment>
<dbReference type="Gene3D" id="3.40.1190.20">
    <property type="match status" value="1"/>
</dbReference>
<proteinExistence type="inferred from homology"/>
<keyword evidence="7" id="KW-1185">Reference proteome</keyword>
<evidence type="ECO:0000313" key="6">
    <source>
        <dbReference type="EMBL" id="PWW10652.1"/>
    </source>
</evidence>
<dbReference type="RefSeq" id="WP_211320538.1">
    <property type="nucleotide sequence ID" value="NZ_QGTS01000003.1"/>
</dbReference>
<sequence length="322" mass="35134">MNMKTNTKSQNIICLGELLIDFVCTDIDQGLVQGEKFLKKAGGAPANVAVTIARLGGAVRLAAQVGNDPFGEFLIQTLRRESLDTSLIIRDNQAPTTLAFVGIQHDGERDFVFCRGADGHLAQHSLPADFLHDSKIVHLGAATGLLDGELYKTYFAVAQIAKEKGKMLSFDPNFRSSLWGGNEAEFIHRCEPLLAMADVIKMSEEELALITGYSDLAKGCRYLHDRGATFVNVTLGNRGTWASYWDGRQEQVPSIEVKSVDSTGAGDAFVGALLLRFTQRDITQINYNDFITDVTWANKVGALTCTRFGAIDAIPTLAELMP</sequence>
<dbReference type="InterPro" id="IPR050306">
    <property type="entry name" value="PfkB_Carbo_kinase"/>
</dbReference>
<dbReference type="PANTHER" id="PTHR43085:SF54">
    <property type="entry name" value="PUTATIVE-RELATED"/>
    <property type="match status" value="1"/>
</dbReference>
<evidence type="ECO:0000313" key="7">
    <source>
        <dbReference type="Proteomes" id="UP000246744"/>
    </source>
</evidence>
<keyword evidence="2 4" id="KW-0808">Transferase</keyword>
<comment type="caution">
    <text evidence="6">The sequence shown here is derived from an EMBL/GenBank/DDBJ whole genome shotgun (WGS) entry which is preliminary data.</text>
</comment>
<dbReference type="EMBL" id="QGTS01000003">
    <property type="protein sequence ID" value="PWW10652.1"/>
    <property type="molecule type" value="Genomic_DNA"/>
</dbReference>
<keyword evidence="3 4" id="KW-0418">Kinase</keyword>
<gene>
    <name evidence="6" type="ORF">DES37_10322</name>
</gene>